<dbReference type="KEGG" id="mgg:MPLG2_1660"/>
<evidence type="ECO:0000313" key="1">
    <source>
        <dbReference type="EMBL" id="SPD86696.1"/>
    </source>
</evidence>
<dbReference type="AlphaFoldDB" id="A0A2N9JH27"/>
<protein>
    <submittedName>
        <fullName evidence="1">Uncharacterized protein</fullName>
    </submittedName>
</protein>
<accession>A0A2N9JH27</accession>
<keyword evidence="2" id="KW-1185">Reference proteome</keyword>
<name>A0A2N9JH27_9ACTN</name>
<proteinExistence type="predicted"/>
<evidence type="ECO:0000313" key="2">
    <source>
        <dbReference type="Proteomes" id="UP000238164"/>
    </source>
</evidence>
<sequence>MVETSNDQRSQWFYDADEVRRDPSVTGRIISHYPGNSQPH</sequence>
<dbReference type="EMBL" id="LT985188">
    <property type="protein sequence ID" value="SPD86696.1"/>
    <property type="molecule type" value="Genomic_DNA"/>
</dbReference>
<reference evidence="1 2" key="1">
    <citation type="submission" date="2018-02" db="EMBL/GenBank/DDBJ databases">
        <authorList>
            <person name="Cohen D.B."/>
            <person name="Kent A.D."/>
        </authorList>
    </citation>
    <scope>NUCLEOTIDE SEQUENCE [LARGE SCALE GENOMIC DNA]</scope>
    <source>
        <strain evidence="1">1</strain>
    </source>
</reference>
<dbReference type="Proteomes" id="UP000238164">
    <property type="component" value="Chromosome 1"/>
</dbReference>
<organism evidence="1 2">
    <name type="scientific">Micropruina glycogenica</name>
    <dbReference type="NCBI Taxonomy" id="75385"/>
    <lineage>
        <taxon>Bacteria</taxon>
        <taxon>Bacillati</taxon>
        <taxon>Actinomycetota</taxon>
        <taxon>Actinomycetes</taxon>
        <taxon>Propionibacteriales</taxon>
        <taxon>Nocardioidaceae</taxon>
        <taxon>Micropruina</taxon>
    </lineage>
</organism>
<gene>
    <name evidence="1" type="ORF">MPLG2_1660</name>
</gene>